<dbReference type="InterPro" id="IPR001878">
    <property type="entry name" value="Znf_CCHC"/>
</dbReference>
<dbReference type="GO" id="GO:0008270">
    <property type="term" value="F:zinc ion binding"/>
    <property type="evidence" value="ECO:0007669"/>
    <property type="project" value="UniProtKB-KW"/>
</dbReference>
<gene>
    <name evidence="11" type="ORF">E3N88_38144</name>
</gene>
<dbReference type="InterPro" id="IPR036397">
    <property type="entry name" value="RNaseH_sf"/>
</dbReference>
<reference evidence="11 12" key="1">
    <citation type="submission" date="2019-05" db="EMBL/GenBank/DDBJ databases">
        <title>Mikania micrantha, genome provides insights into the molecular mechanism of rapid growth.</title>
        <authorList>
            <person name="Liu B."/>
        </authorList>
    </citation>
    <scope>NUCLEOTIDE SEQUENCE [LARGE SCALE GENOMIC DNA]</scope>
    <source>
        <strain evidence="11">NLD-2019</strain>
        <tissue evidence="11">Leaf</tissue>
    </source>
</reference>
<dbReference type="SUPFAM" id="SSF53098">
    <property type="entry name" value="Ribonuclease H-like"/>
    <property type="match status" value="1"/>
</dbReference>
<evidence type="ECO:0000256" key="8">
    <source>
        <dbReference type="SAM" id="MobiDB-lite"/>
    </source>
</evidence>
<dbReference type="Gene3D" id="2.40.70.10">
    <property type="entry name" value="Acid Proteases"/>
    <property type="match status" value="1"/>
</dbReference>
<dbReference type="SMART" id="SM00343">
    <property type="entry name" value="ZnF_C2HC"/>
    <property type="match status" value="1"/>
</dbReference>
<dbReference type="InterPro" id="IPR036875">
    <property type="entry name" value="Znf_CCHC_sf"/>
</dbReference>
<feature type="domain" description="Integrase catalytic" evidence="10">
    <location>
        <begin position="350"/>
        <end position="451"/>
    </location>
</feature>
<feature type="region of interest" description="Disordered" evidence="8">
    <location>
        <begin position="638"/>
        <end position="660"/>
    </location>
</feature>
<keyword evidence="5" id="KW-0378">Hydrolase</keyword>
<feature type="compositionally biased region" description="Polar residues" evidence="8">
    <location>
        <begin position="638"/>
        <end position="651"/>
    </location>
</feature>
<evidence type="ECO:0000256" key="1">
    <source>
        <dbReference type="ARBA" id="ARBA00022679"/>
    </source>
</evidence>
<dbReference type="InterPro" id="IPR054722">
    <property type="entry name" value="PolX-like_BBD"/>
</dbReference>
<evidence type="ECO:0000256" key="2">
    <source>
        <dbReference type="ARBA" id="ARBA00022695"/>
    </source>
</evidence>
<dbReference type="Pfam" id="PF25597">
    <property type="entry name" value="SH3_retrovirus"/>
    <property type="match status" value="1"/>
</dbReference>
<keyword evidence="7" id="KW-0863">Zinc-finger</keyword>
<feature type="region of interest" description="Disordered" evidence="8">
    <location>
        <begin position="167"/>
        <end position="196"/>
    </location>
</feature>
<dbReference type="InterPro" id="IPR021109">
    <property type="entry name" value="Peptidase_aspartic_dom_sf"/>
</dbReference>
<keyword evidence="6" id="KW-0695">RNA-directed DNA polymerase</keyword>
<dbReference type="Gene3D" id="4.10.60.10">
    <property type="entry name" value="Zinc finger, CCHC-type"/>
    <property type="match status" value="1"/>
</dbReference>
<proteinExistence type="predicted"/>
<name>A0A5N6LT63_9ASTR</name>
<dbReference type="AlphaFoldDB" id="A0A5N6LT63"/>
<dbReference type="EMBL" id="SZYD01000018">
    <property type="protein sequence ID" value="KAD2804767.1"/>
    <property type="molecule type" value="Genomic_DNA"/>
</dbReference>
<evidence type="ECO:0000256" key="5">
    <source>
        <dbReference type="ARBA" id="ARBA00022801"/>
    </source>
</evidence>
<evidence type="ECO:0000256" key="4">
    <source>
        <dbReference type="ARBA" id="ARBA00022759"/>
    </source>
</evidence>
<dbReference type="PROSITE" id="PS00141">
    <property type="entry name" value="ASP_PROTEASE"/>
    <property type="match status" value="1"/>
</dbReference>
<dbReference type="PROSITE" id="PS50158">
    <property type="entry name" value="ZF_CCHC"/>
    <property type="match status" value="1"/>
</dbReference>
<dbReference type="GO" id="GO:0015074">
    <property type="term" value="P:DNA integration"/>
    <property type="evidence" value="ECO:0007669"/>
    <property type="project" value="InterPro"/>
</dbReference>
<keyword evidence="3" id="KW-0540">Nuclease</keyword>
<dbReference type="GO" id="GO:0003676">
    <property type="term" value="F:nucleic acid binding"/>
    <property type="evidence" value="ECO:0007669"/>
    <property type="project" value="InterPro"/>
</dbReference>
<evidence type="ECO:0000256" key="3">
    <source>
        <dbReference type="ARBA" id="ARBA00022722"/>
    </source>
</evidence>
<feature type="compositionally biased region" description="Low complexity" evidence="8">
    <location>
        <begin position="579"/>
        <end position="588"/>
    </location>
</feature>
<dbReference type="GO" id="GO:0004190">
    <property type="term" value="F:aspartic-type endopeptidase activity"/>
    <property type="evidence" value="ECO:0007669"/>
    <property type="project" value="InterPro"/>
</dbReference>
<dbReference type="GO" id="GO:0004519">
    <property type="term" value="F:endonuclease activity"/>
    <property type="evidence" value="ECO:0007669"/>
    <property type="project" value="UniProtKB-KW"/>
</dbReference>
<evidence type="ECO:0000256" key="7">
    <source>
        <dbReference type="PROSITE-ProRule" id="PRU00047"/>
    </source>
</evidence>
<dbReference type="Gene3D" id="3.30.420.10">
    <property type="entry name" value="Ribonuclease H-like superfamily/Ribonuclease H"/>
    <property type="match status" value="1"/>
</dbReference>
<dbReference type="InterPro" id="IPR001969">
    <property type="entry name" value="Aspartic_peptidase_AS"/>
</dbReference>
<comment type="caution">
    <text evidence="11">The sequence shown here is derived from an EMBL/GenBank/DDBJ whole genome shotgun (WGS) entry which is preliminary data.</text>
</comment>
<keyword evidence="4" id="KW-0255">Endonuclease</keyword>
<evidence type="ECO:0000259" key="10">
    <source>
        <dbReference type="PROSITE" id="PS50994"/>
    </source>
</evidence>
<feature type="compositionally biased region" description="Polar residues" evidence="8">
    <location>
        <begin position="556"/>
        <end position="578"/>
    </location>
</feature>
<dbReference type="PROSITE" id="PS50994">
    <property type="entry name" value="INTEGRASE"/>
    <property type="match status" value="1"/>
</dbReference>
<dbReference type="SUPFAM" id="SSF50630">
    <property type="entry name" value="Acid proteases"/>
    <property type="match status" value="1"/>
</dbReference>
<dbReference type="InterPro" id="IPR012337">
    <property type="entry name" value="RNaseH-like_sf"/>
</dbReference>
<dbReference type="OrthoDB" id="1735705at2759"/>
<evidence type="ECO:0000259" key="9">
    <source>
        <dbReference type="PROSITE" id="PS50158"/>
    </source>
</evidence>
<dbReference type="GO" id="GO:0003964">
    <property type="term" value="F:RNA-directed DNA polymerase activity"/>
    <property type="evidence" value="ECO:0007669"/>
    <property type="project" value="UniProtKB-KW"/>
</dbReference>
<feature type="compositionally biased region" description="Polar residues" evidence="8">
    <location>
        <begin position="167"/>
        <end position="180"/>
    </location>
</feature>
<organism evidence="11 12">
    <name type="scientific">Mikania micrantha</name>
    <name type="common">bitter vine</name>
    <dbReference type="NCBI Taxonomy" id="192012"/>
    <lineage>
        <taxon>Eukaryota</taxon>
        <taxon>Viridiplantae</taxon>
        <taxon>Streptophyta</taxon>
        <taxon>Embryophyta</taxon>
        <taxon>Tracheophyta</taxon>
        <taxon>Spermatophyta</taxon>
        <taxon>Magnoliopsida</taxon>
        <taxon>eudicotyledons</taxon>
        <taxon>Gunneridae</taxon>
        <taxon>Pentapetalae</taxon>
        <taxon>asterids</taxon>
        <taxon>campanulids</taxon>
        <taxon>Asterales</taxon>
        <taxon>Asteraceae</taxon>
        <taxon>Asteroideae</taxon>
        <taxon>Heliantheae alliance</taxon>
        <taxon>Eupatorieae</taxon>
        <taxon>Mikania</taxon>
    </lineage>
</organism>
<keyword evidence="1" id="KW-0808">Transferase</keyword>
<evidence type="ECO:0000313" key="12">
    <source>
        <dbReference type="Proteomes" id="UP000326396"/>
    </source>
</evidence>
<feature type="domain" description="CCHC-type" evidence="9">
    <location>
        <begin position="205"/>
        <end position="221"/>
    </location>
</feature>
<dbReference type="Pfam" id="PF13650">
    <property type="entry name" value="Asp_protease_2"/>
    <property type="match status" value="1"/>
</dbReference>
<feature type="region of interest" description="Disordered" evidence="8">
    <location>
        <begin position="556"/>
        <end position="602"/>
    </location>
</feature>
<sequence length="1026" mass="115226">MASSSSTLKNDSSLSTSTLRAGSGYLHGIEPLNENSFSTWLEQVKLTLRFMNLDYSLRHDALPPLDTDFMVEQKKIHDQWERSNRMSLIVIKNSISPTIRGSIPNSENAKVYLDLVEEQFKGTSKTNVGILILRMLTTKYSGTGGVREHIMMMNDMKPNVAHLTTSNLNKKNGSFKNKGQQGDKSKSNKFSTLGASTSTFKGTPKCRFCHKKGHIQRDCPKFKDWLAKKGIALNLMIYESFNVNVPCNTWWFDFGSTVHISNSLQGFRTIKKLARNQQTVKVGNGSEAEVEAAGTLSLVLEGGFILNLSETLYVPTITRNLISCPKLDRDGYVVTFGNGKMTKTNKKGSTRSMGLLELIHMDICGPFPAGIGGQKSFITFIDDYSHYMYLYLIHEKSEALETFKNFKAEVENQLDRKIKVVRSDRGGKYYGRHTDVGQSPGSFYKFCKIHGRKPNLNYLKVWGCPAEAKMYNPQSKKLDMKTVSCFFIGYPERSKGYRFYFPSHTTRIVETRHAEFLEMTDLSGSVDGRRIDFQEGTEESPITYVPIPINQPFESSLDSPIPYNLTNTEEPSTTNPVTSQELNEQQPQELPPPLRRSSRPRRPITYDDFMTYLHETDFDLGKVDNPTTFKDAMNCDQSTHVPASTTPNSESPVEKPAVGKPVMFKPTSGIDLSRVPYPVRLTNQKHTKEYGHFLDMFKQLKINLPFIEALQHIPKYVKYLKELLKSKDRLGEVANTPVSAGCSAVILNKLPEKLADPGMFTIPCLFGDDVKRHALADSGASINLMPYSLYAKLALGDLSPTRMTLSLADRLVKCSRGILKNVLVKVDRFVFPVDFVVIDMEADTTVPIILGRPFLRTAKAIIDVYEGKLTFRVGDESVCLKIANSVSAAGELVHQVDGVILPQVRLTQGLRDWFVISTRVRLGQLPRIRGVVEAMLPIGFVVLESVRVRGSSPMACFNGGVRTTKKTMKNPNFREFQSFIPQDWLVNPFYKLCYSMNEVIGEGPWEVGDSDHEVIVGEEISLDPLI</sequence>
<dbReference type="CDD" id="cd00303">
    <property type="entry name" value="retropepsin_like"/>
    <property type="match status" value="1"/>
</dbReference>
<evidence type="ECO:0000256" key="6">
    <source>
        <dbReference type="ARBA" id="ARBA00022918"/>
    </source>
</evidence>
<feature type="compositionally biased region" description="Polar residues" evidence="8">
    <location>
        <begin position="187"/>
        <end position="196"/>
    </location>
</feature>
<keyword evidence="7" id="KW-0479">Metal-binding</keyword>
<keyword evidence="2" id="KW-0548">Nucleotidyltransferase</keyword>
<dbReference type="PANTHER" id="PTHR33067">
    <property type="entry name" value="RNA-DIRECTED DNA POLYMERASE-RELATED"/>
    <property type="match status" value="1"/>
</dbReference>
<protein>
    <recommendedName>
        <fullName evidence="13">CCHC-type domain-containing protein</fullName>
    </recommendedName>
</protein>
<dbReference type="SUPFAM" id="SSF57756">
    <property type="entry name" value="Retrovirus zinc finger-like domains"/>
    <property type="match status" value="1"/>
</dbReference>
<evidence type="ECO:0000313" key="11">
    <source>
        <dbReference type="EMBL" id="KAD2804767.1"/>
    </source>
</evidence>
<dbReference type="InterPro" id="IPR001584">
    <property type="entry name" value="Integrase_cat-core"/>
</dbReference>
<keyword evidence="7" id="KW-0862">Zinc</keyword>
<evidence type="ECO:0008006" key="13">
    <source>
        <dbReference type="Google" id="ProtNLM"/>
    </source>
</evidence>
<dbReference type="PANTHER" id="PTHR33067:SF35">
    <property type="entry name" value="ASPARTIC PEPTIDASE DDI1-TYPE DOMAIN-CONTAINING PROTEIN"/>
    <property type="match status" value="1"/>
</dbReference>
<dbReference type="Pfam" id="PF22936">
    <property type="entry name" value="Pol_BBD"/>
    <property type="match status" value="1"/>
</dbReference>
<accession>A0A5N6LT63</accession>
<dbReference type="GO" id="GO:0006508">
    <property type="term" value="P:proteolysis"/>
    <property type="evidence" value="ECO:0007669"/>
    <property type="project" value="InterPro"/>
</dbReference>
<keyword evidence="12" id="KW-1185">Reference proteome</keyword>
<dbReference type="InterPro" id="IPR057670">
    <property type="entry name" value="SH3_retrovirus"/>
</dbReference>
<dbReference type="Proteomes" id="UP000326396">
    <property type="component" value="Linkage Group LG8"/>
</dbReference>